<organism evidence="1 2">
    <name type="scientific">Clostridium tagluense</name>
    <dbReference type="NCBI Taxonomy" id="360422"/>
    <lineage>
        <taxon>Bacteria</taxon>
        <taxon>Bacillati</taxon>
        <taxon>Bacillota</taxon>
        <taxon>Clostridia</taxon>
        <taxon>Eubacteriales</taxon>
        <taxon>Clostridiaceae</taxon>
        <taxon>Clostridium</taxon>
    </lineage>
</organism>
<evidence type="ECO:0000313" key="2">
    <source>
        <dbReference type="Proteomes" id="UP000287872"/>
    </source>
</evidence>
<dbReference type="Proteomes" id="UP000287872">
    <property type="component" value="Unassembled WGS sequence"/>
</dbReference>
<reference evidence="1 2" key="1">
    <citation type="submission" date="2018-11" db="EMBL/GenBank/DDBJ databases">
        <title>Genome sequencing and assembly of Clostridium tagluense strain A121.</title>
        <authorList>
            <person name="Murakami T."/>
            <person name="Segawa T."/>
            <person name="Shcherbakova V.A."/>
            <person name="Mori H."/>
            <person name="Yoshimura Y."/>
        </authorList>
    </citation>
    <scope>NUCLEOTIDE SEQUENCE [LARGE SCALE GENOMIC DNA]</scope>
    <source>
        <strain evidence="1 2">A121</strain>
    </source>
</reference>
<keyword evidence="2" id="KW-1185">Reference proteome</keyword>
<protein>
    <submittedName>
        <fullName evidence="1">Uncharacterized protein</fullName>
    </submittedName>
</protein>
<sequence>MPIRANMVKNPSNLEYCLVAEITPIGIEINTLNINESIDR</sequence>
<accession>A0A401UR36</accession>
<dbReference type="AlphaFoldDB" id="A0A401UR36"/>
<evidence type="ECO:0000313" key="1">
    <source>
        <dbReference type="EMBL" id="GCD12023.1"/>
    </source>
</evidence>
<proteinExistence type="predicted"/>
<comment type="caution">
    <text evidence="1">The sequence shown here is derived from an EMBL/GenBank/DDBJ whole genome shotgun (WGS) entry which is preliminary data.</text>
</comment>
<name>A0A401UR36_9CLOT</name>
<dbReference type="EMBL" id="BHYK01000025">
    <property type="protein sequence ID" value="GCD12023.1"/>
    <property type="molecule type" value="Genomic_DNA"/>
</dbReference>
<gene>
    <name evidence="1" type="ORF">Ctaglu_36460</name>
</gene>